<dbReference type="AlphaFoldDB" id="A0A3D3RBK0"/>
<evidence type="ECO:0000313" key="2">
    <source>
        <dbReference type="Proteomes" id="UP000263642"/>
    </source>
</evidence>
<evidence type="ECO:0008006" key="3">
    <source>
        <dbReference type="Google" id="ProtNLM"/>
    </source>
</evidence>
<dbReference type="EMBL" id="DQAY01000152">
    <property type="protein sequence ID" value="HCO26205.1"/>
    <property type="molecule type" value="Genomic_DNA"/>
</dbReference>
<dbReference type="InterPro" id="IPR032710">
    <property type="entry name" value="NTF2-like_dom_sf"/>
</dbReference>
<dbReference type="InterPro" id="IPR009959">
    <property type="entry name" value="Cyclase_SnoaL-like"/>
</dbReference>
<comment type="caution">
    <text evidence="1">The sequence shown here is derived from an EMBL/GenBank/DDBJ whole genome shotgun (WGS) entry which is preliminary data.</text>
</comment>
<dbReference type="Gene3D" id="3.10.450.50">
    <property type="match status" value="1"/>
</dbReference>
<dbReference type="Proteomes" id="UP000263642">
    <property type="component" value="Unassembled WGS sequence"/>
</dbReference>
<organism evidence="1 2">
    <name type="scientific">Gimesia maris</name>
    <dbReference type="NCBI Taxonomy" id="122"/>
    <lineage>
        <taxon>Bacteria</taxon>
        <taxon>Pseudomonadati</taxon>
        <taxon>Planctomycetota</taxon>
        <taxon>Planctomycetia</taxon>
        <taxon>Planctomycetales</taxon>
        <taxon>Planctomycetaceae</taxon>
        <taxon>Gimesia</taxon>
    </lineage>
</organism>
<sequence length="190" mass="21464">MYEFDIERLTPEQRAMVELWESHLEAEFETKDADASCGTMTEVPYVNHVPTLTGGMGRSHLNHFYAKYFIPNMPSDLETEMISRTVGLDRIVDEFVIRCTHSVEMYWLLPGVPATGRRLEFVVVVIVSFEEGKMSEEHIHWDQASVLVQAGLIDPENLPVAGAEAARKMLDRNSVPSNALIKRGVSDELL</sequence>
<evidence type="ECO:0000313" key="1">
    <source>
        <dbReference type="EMBL" id="HCO26205.1"/>
    </source>
</evidence>
<dbReference type="SUPFAM" id="SSF54427">
    <property type="entry name" value="NTF2-like"/>
    <property type="match status" value="1"/>
</dbReference>
<gene>
    <name evidence="1" type="ORF">DIT97_25475</name>
</gene>
<accession>A0A3D3RBK0</accession>
<proteinExistence type="predicted"/>
<dbReference type="GO" id="GO:0030638">
    <property type="term" value="P:polyketide metabolic process"/>
    <property type="evidence" value="ECO:0007669"/>
    <property type="project" value="InterPro"/>
</dbReference>
<protein>
    <recommendedName>
        <fullName evidence="3">SnoaL-like polyketide cyclase</fullName>
    </recommendedName>
</protein>
<dbReference type="PANTHER" id="PTHR38436">
    <property type="entry name" value="POLYKETIDE CYCLASE SNOAL-LIKE DOMAIN"/>
    <property type="match status" value="1"/>
</dbReference>
<reference evidence="1 2" key="1">
    <citation type="journal article" date="2018" name="Nat. Biotechnol.">
        <title>A standardized bacterial taxonomy based on genome phylogeny substantially revises the tree of life.</title>
        <authorList>
            <person name="Parks D.H."/>
            <person name="Chuvochina M."/>
            <person name="Waite D.W."/>
            <person name="Rinke C."/>
            <person name="Skarshewski A."/>
            <person name="Chaumeil P.A."/>
            <person name="Hugenholtz P."/>
        </authorList>
    </citation>
    <scope>NUCLEOTIDE SEQUENCE [LARGE SCALE GENOMIC DNA]</scope>
    <source>
        <strain evidence="1">UBA9375</strain>
    </source>
</reference>
<dbReference type="PANTHER" id="PTHR38436:SF3">
    <property type="entry name" value="CARBOXYMETHYLENEBUTENOLIDASE-RELATED"/>
    <property type="match status" value="1"/>
</dbReference>
<name>A0A3D3RBK0_9PLAN</name>
<dbReference type="Pfam" id="PF07366">
    <property type="entry name" value="SnoaL"/>
    <property type="match status" value="1"/>
</dbReference>